<sequence>VSQVTSKIQYFQADGGDITTHPPQHYDMRNPATRGAGGSITATVIRDARQAQDADLDTSGFQLIQRPTAVSDFLDNKEVIRVYYEECKALAKELTGASVAFTYDHLIREPGRQISGGGTDGQSYVTGKEAGGGYIGTAHMDYTDNTTWSNYLALHNEQPPKTPVRTLSLNFWRGLSPVVDDYPLAICDARSVTEKDLFETVVYGYGASNYSWHDIGIETFSVKFSDHQRWFYYPLMRPDEVLVFKAYDSAGVIGNTCPHSAFSNPSADPDSPARRSIELRVLCFITD</sequence>
<evidence type="ECO:0008006" key="3">
    <source>
        <dbReference type="Google" id="ProtNLM"/>
    </source>
</evidence>
<dbReference type="PANTHER" id="PTHR34598">
    <property type="entry name" value="BLL6449 PROTEIN"/>
    <property type="match status" value="1"/>
</dbReference>
<name>A0A381PFA9_9ZZZZ</name>
<protein>
    <recommendedName>
        <fullName evidence="3">Methyltransferase</fullName>
    </recommendedName>
</protein>
<feature type="non-terminal residue" evidence="2">
    <location>
        <position position="1"/>
    </location>
</feature>
<dbReference type="InterPro" id="IPR044053">
    <property type="entry name" value="AsaB-like"/>
</dbReference>
<reference evidence="2" key="1">
    <citation type="submission" date="2018-05" db="EMBL/GenBank/DDBJ databases">
        <authorList>
            <person name="Lanie J.A."/>
            <person name="Ng W.-L."/>
            <person name="Kazmierczak K.M."/>
            <person name="Andrzejewski T.M."/>
            <person name="Davidsen T.M."/>
            <person name="Wayne K.J."/>
            <person name="Tettelin H."/>
            <person name="Glass J.I."/>
            <person name="Rusch D."/>
            <person name="Podicherti R."/>
            <person name="Tsui H.-C.T."/>
            <person name="Winkler M.E."/>
        </authorList>
    </citation>
    <scope>NUCLEOTIDE SEQUENCE</scope>
</reference>
<evidence type="ECO:0000313" key="2">
    <source>
        <dbReference type="EMBL" id="SUZ65695.1"/>
    </source>
</evidence>
<dbReference type="AlphaFoldDB" id="A0A381PFA9"/>
<dbReference type="PANTHER" id="PTHR34598:SF3">
    <property type="entry name" value="OXIDOREDUCTASE AN1597"/>
    <property type="match status" value="1"/>
</dbReference>
<feature type="region of interest" description="Disordered" evidence="1">
    <location>
        <begin position="13"/>
        <end position="37"/>
    </location>
</feature>
<gene>
    <name evidence="2" type="ORF">METZ01_LOCUS18549</name>
</gene>
<dbReference type="NCBIfam" id="NF041278">
    <property type="entry name" value="CmcJ_NvfI_EfuI"/>
    <property type="match status" value="1"/>
</dbReference>
<organism evidence="2">
    <name type="scientific">marine metagenome</name>
    <dbReference type="NCBI Taxonomy" id="408172"/>
    <lineage>
        <taxon>unclassified sequences</taxon>
        <taxon>metagenomes</taxon>
        <taxon>ecological metagenomes</taxon>
    </lineage>
</organism>
<proteinExistence type="predicted"/>
<dbReference type="EMBL" id="UINC01000966">
    <property type="protein sequence ID" value="SUZ65695.1"/>
    <property type="molecule type" value="Genomic_DNA"/>
</dbReference>
<dbReference type="GO" id="GO:0016491">
    <property type="term" value="F:oxidoreductase activity"/>
    <property type="evidence" value="ECO:0007669"/>
    <property type="project" value="InterPro"/>
</dbReference>
<accession>A0A381PFA9</accession>
<evidence type="ECO:0000256" key="1">
    <source>
        <dbReference type="SAM" id="MobiDB-lite"/>
    </source>
</evidence>